<organism evidence="1">
    <name type="scientific">Variovorax paradoxus (strain S110)</name>
    <dbReference type="NCBI Taxonomy" id="543728"/>
    <lineage>
        <taxon>Bacteria</taxon>
        <taxon>Pseudomonadati</taxon>
        <taxon>Pseudomonadota</taxon>
        <taxon>Betaproteobacteria</taxon>
        <taxon>Burkholderiales</taxon>
        <taxon>Comamonadaceae</taxon>
        <taxon>Variovorax</taxon>
    </lineage>
</organism>
<dbReference type="STRING" id="543728.Vapar_5906"/>
<gene>
    <name evidence="1" type="ordered locus">Vapar_5906</name>
</gene>
<dbReference type="eggNOG" id="ENOG5032WVS">
    <property type="taxonomic scope" value="Bacteria"/>
</dbReference>
<sequence>MLDLARQIFDVIDGRQALSPTKFIEMVDLDLDAFAINAHVHRSTITRSPTAQNIQSHIRATLQVLAAVMKTSGGDLQPAIFWYRNESLAAFDHKTAEALVAEGRAADVLDLLASYQTGFVG</sequence>
<protein>
    <recommendedName>
        <fullName evidence="2">DUF2384 domain-containing protein</fullName>
    </recommendedName>
</protein>
<dbReference type="HOGENOM" id="CLU_135057_1_0_4"/>
<accession>C5D0E3</accession>
<dbReference type="EMBL" id="CP001636">
    <property type="protein sequence ID" value="ACS22487.1"/>
    <property type="molecule type" value="Genomic_DNA"/>
</dbReference>
<evidence type="ECO:0008006" key="2">
    <source>
        <dbReference type="Google" id="ProtNLM"/>
    </source>
</evidence>
<dbReference type="AlphaFoldDB" id="C5D0E3"/>
<reference evidence="1" key="1">
    <citation type="submission" date="2009-06" db="EMBL/GenBank/DDBJ databases">
        <title>Complete sequence of chromosome 2 of Variovorax paradoxus S110.</title>
        <authorList>
            <consortium name="US DOE Joint Genome Institute"/>
            <person name="Lucas S."/>
            <person name="Copeland A."/>
            <person name="Lapidus A."/>
            <person name="Glavina del Rio T."/>
            <person name="Tice H."/>
            <person name="Bruce D."/>
            <person name="Goodwin L."/>
            <person name="Pitluck S."/>
            <person name="Chertkov O."/>
            <person name="Brettin T."/>
            <person name="Detter J.C."/>
            <person name="Han C."/>
            <person name="Larimer F."/>
            <person name="Land M."/>
            <person name="Hauser L."/>
            <person name="Kyrpides N."/>
            <person name="Ovchinnikova G."/>
            <person name="Orwin P."/>
            <person name="Leadbetter J.R."/>
            <person name="Spain J.C."/>
            <person name="Han J.I."/>
        </authorList>
    </citation>
    <scope>NUCLEOTIDE SEQUENCE</scope>
    <source>
        <strain evidence="1">S110</strain>
    </source>
</reference>
<evidence type="ECO:0000313" key="1">
    <source>
        <dbReference type="EMBL" id="ACS22487.1"/>
    </source>
</evidence>
<proteinExistence type="predicted"/>
<dbReference type="KEGG" id="vap:Vapar_5906"/>
<name>C5D0E3_VARPS</name>